<dbReference type="Gene3D" id="3.40.710.10">
    <property type="entry name" value="DD-peptidase/beta-lactamase superfamily"/>
    <property type="match status" value="1"/>
</dbReference>
<dbReference type="Proteomes" id="UP001515480">
    <property type="component" value="Unassembled WGS sequence"/>
</dbReference>
<proteinExistence type="predicted"/>
<dbReference type="InterPro" id="IPR011009">
    <property type="entry name" value="Kinase-like_dom_sf"/>
</dbReference>
<dbReference type="PROSITE" id="PS50178">
    <property type="entry name" value="ZF_FYVE"/>
    <property type="match status" value="1"/>
</dbReference>
<dbReference type="SMART" id="SM00064">
    <property type="entry name" value="FYVE"/>
    <property type="match status" value="1"/>
</dbReference>
<evidence type="ECO:0000256" key="3">
    <source>
        <dbReference type="ARBA" id="ARBA00022833"/>
    </source>
</evidence>
<dbReference type="Pfam" id="PF03109">
    <property type="entry name" value="ABC1"/>
    <property type="match status" value="1"/>
</dbReference>
<dbReference type="EMBL" id="JBGBPQ010000010">
    <property type="protein sequence ID" value="KAL1519167.1"/>
    <property type="molecule type" value="Genomic_DNA"/>
</dbReference>
<dbReference type="SUPFAM" id="SSF56112">
    <property type="entry name" value="Protein kinase-like (PK-like)"/>
    <property type="match status" value="1"/>
</dbReference>
<accession>A0AB34JDD0</accession>
<evidence type="ECO:0000259" key="5">
    <source>
        <dbReference type="PROSITE" id="PS50178"/>
    </source>
</evidence>
<dbReference type="CDD" id="cd05121">
    <property type="entry name" value="ABC1_ADCK3-like"/>
    <property type="match status" value="1"/>
</dbReference>
<dbReference type="InterPro" id="IPR004147">
    <property type="entry name" value="ABC1_dom"/>
</dbReference>
<gene>
    <name evidence="6" type="ORF">AB1Y20_003427</name>
</gene>
<evidence type="ECO:0000256" key="1">
    <source>
        <dbReference type="ARBA" id="ARBA00022723"/>
    </source>
</evidence>
<dbReference type="Pfam" id="PF00144">
    <property type="entry name" value="Beta-lactamase"/>
    <property type="match status" value="1"/>
</dbReference>
<dbReference type="PANTHER" id="PTHR43173:SF3">
    <property type="entry name" value="ABC1 FAMILY PROTEIN"/>
    <property type="match status" value="1"/>
</dbReference>
<evidence type="ECO:0000256" key="2">
    <source>
        <dbReference type="ARBA" id="ARBA00022771"/>
    </source>
</evidence>
<keyword evidence="3" id="KW-0862">Zinc</keyword>
<dbReference type="InterPro" id="IPR011011">
    <property type="entry name" value="Znf_FYVE_PHD"/>
</dbReference>
<feature type="domain" description="FYVE-type" evidence="5">
    <location>
        <begin position="143"/>
        <end position="186"/>
    </location>
</feature>
<dbReference type="AlphaFoldDB" id="A0AB34JDD0"/>
<dbReference type="InterPro" id="IPR012338">
    <property type="entry name" value="Beta-lactam/transpept-like"/>
</dbReference>
<dbReference type="InterPro" id="IPR000306">
    <property type="entry name" value="Znf_FYVE"/>
</dbReference>
<dbReference type="Gene3D" id="3.30.40.10">
    <property type="entry name" value="Zinc/RING finger domain, C3HC4 (zinc finger)"/>
    <property type="match status" value="1"/>
</dbReference>
<dbReference type="PANTHER" id="PTHR43173">
    <property type="entry name" value="ABC1 FAMILY PROTEIN"/>
    <property type="match status" value="1"/>
</dbReference>
<keyword evidence="7" id="KW-1185">Reference proteome</keyword>
<dbReference type="InterPro" id="IPR051130">
    <property type="entry name" value="Mito_struct-func_regulator"/>
</dbReference>
<evidence type="ECO:0000313" key="7">
    <source>
        <dbReference type="Proteomes" id="UP001515480"/>
    </source>
</evidence>
<keyword evidence="1" id="KW-0479">Metal-binding</keyword>
<dbReference type="InterPro" id="IPR017455">
    <property type="entry name" value="Znf_FYVE-rel"/>
</dbReference>
<comment type="caution">
    <text evidence="6">The sequence shown here is derived from an EMBL/GenBank/DDBJ whole genome shotgun (WGS) entry which is preliminary data.</text>
</comment>
<protein>
    <recommendedName>
        <fullName evidence="5">FYVE-type domain-containing protein</fullName>
    </recommendedName>
</protein>
<organism evidence="6 7">
    <name type="scientific">Prymnesium parvum</name>
    <name type="common">Toxic golden alga</name>
    <dbReference type="NCBI Taxonomy" id="97485"/>
    <lineage>
        <taxon>Eukaryota</taxon>
        <taxon>Haptista</taxon>
        <taxon>Haptophyta</taxon>
        <taxon>Prymnesiophyceae</taxon>
        <taxon>Prymnesiales</taxon>
        <taxon>Prymnesiaceae</taxon>
        <taxon>Prymnesium</taxon>
    </lineage>
</organism>
<dbReference type="Pfam" id="PF01363">
    <property type="entry name" value="FYVE"/>
    <property type="match status" value="1"/>
</dbReference>
<reference evidence="6 7" key="1">
    <citation type="journal article" date="2024" name="Science">
        <title>Giant polyketide synthase enzymes in the biosynthesis of giant marine polyether toxins.</title>
        <authorList>
            <person name="Fallon T.R."/>
            <person name="Shende V.V."/>
            <person name="Wierzbicki I.H."/>
            <person name="Pendleton A.L."/>
            <person name="Watervoot N.F."/>
            <person name="Auber R.P."/>
            <person name="Gonzalez D.J."/>
            <person name="Wisecaver J.H."/>
            <person name="Moore B.S."/>
        </authorList>
    </citation>
    <scope>NUCLEOTIDE SEQUENCE [LARGE SCALE GENOMIC DNA]</scope>
    <source>
        <strain evidence="6 7">12B1</strain>
    </source>
</reference>
<dbReference type="InterPro" id="IPR001466">
    <property type="entry name" value="Beta-lactam-related"/>
</dbReference>
<dbReference type="GO" id="GO:0008270">
    <property type="term" value="F:zinc ion binding"/>
    <property type="evidence" value="ECO:0007669"/>
    <property type="project" value="UniProtKB-KW"/>
</dbReference>
<dbReference type="SUPFAM" id="SSF57903">
    <property type="entry name" value="FYVE/PHD zinc finger"/>
    <property type="match status" value="1"/>
</dbReference>
<evidence type="ECO:0000256" key="4">
    <source>
        <dbReference type="PROSITE-ProRule" id="PRU00091"/>
    </source>
</evidence>
<evidence type="ECO:0000313" key="6">
    <source>
        <dbReference type="EMBL" id="KAL1519167.1"/>
    </source>
</evidence>
<keyword evidence="2 4" id="KW-0863">Zinc-finger</keyword>
<name>A0AB34JDD0_PRYPA</name>
<sequence>MRDPLAALNAELASHAMPGSLRVDIQLSCAGSVFRLQTVQGSAAPHLRVTALAADAPAARSSVELSSAAAARRAAAGGRAALLSLLARGALRLHGDSLPQLLAIREALDERALERLHARGLALLAAARWLPDSASPVCMAAGCHAPFTATRRRHHCRACGRLFCNRCAPRRAAAPRACAECLASAARPSASAESEGQVPPPPPPRGGAPEWLLEYHIEARVWTVRCLTHAAAAAAAAASLLAVRASPAAVQSLALAAALAALAARRWLSRYARVAHTCVAICLSLLFTQLTSRRRSAAAREALWEMCHRLNARLVYDAAVALGGFWTKVAQGASVSSALPAAYGDELRQLQDAMPADPLCEVQATLEAELGAAAPQLIRWIDAAPLGSATIAQVHRATLRVSDGAGGTREVRAVLKVQHAGVAARLDVDILASHALAALLEWVAPNLFRDLRPVVSEIAAITRAELDFRVEAAHQTLAKQSLAASGLHVLIPQVYPELVTRRVLAMEFVDGFKLSEVGAASGHDEEGVRRVAETLVHYYGEMMHGEIFNYDPHPGNFLVAKQGGALVALDWGQARRLDKPARAAHAKLFLSVLMEDTNLFADACAALGMPLHGDAAPPDVTSATMVGAMRVLLRDPRPSRTSARDDFHQLNAALGALSGDFKAIQGGGTDLFKGPLLPFSKTAVLLSEACTLLGVSLPLLSILCGRGYASLLRDNGYSHLPLRHAPGQPARFILGAPPPPAPPPSRDDHTLHARLSRLLAALHEQGRLLGAQLAVVDASSGARLASLAVGHSSPFEPTPVDTATVFNLCEVSKLFVALSVLRMVERGALSLDSRVAEGVALEHALAHTAGHVELLYPGVRSFEHMCDVDAMARLAGDARPLHTPGARQQYHHASWGWLLARACTLAGSSVDREWRLLADATLGAEGARKLSLRAPEGKAAGAPLRRVATQSKAMQPPDLEGALLELVHVSRTAARAASADATEAERVDGAVMRSLVGRLPWLEPSALDKPIARRAVLPGLQAYATASDAAEALCAAAKLLAEETLREALRSRKPPASSLATPTHMQRRVALGEHAEWGLGVQLVQAAGTPPCWGHFGENGSFALFIPGRQPVVACLLLNRSGGYDAALEVLSAITDLMSKKPRHT</sequence>
<dbReference type="SUPFAM" id="SSF56601">
    <property type="entry name" value="beta-lactamase/transpeptidase-like"/>
    <property type="match status" value="1"/>
</dbReference>
<dbReference type="InterPro" id="IPR013083">
    <property type="entry name" value="Znf_RING/FYVE/PHD"/>
</dbReference>